<dbReference type="GO" id="GO:0005739">
    <property type="term" value="C:mitochondrion"/>
    <property type="evidence" value="ECO:0007669"/>
    <property type="project" value="TreeGrafter"/>
</dbReference>
<evidence type="ECO:0000256" key="7">
    <source>
        <dbReference type="ARBA" id="ARBA00023270"/>
    </source>
</evidence>
<evidence type="ECO:0000256" key="13">
    <source>
        <dbReference type="PIRSR" id="PIRSR001365-1"/>
    </source>
</evidence>
<evidence type="ECO:0000256" key="12">
    <source>
        <dbReference type="PIRNR" id="PIRNR001365"/>
    </source>
</evidence>
<dbReference type="PANTHER" id="PTHR12128:SF66">
    <property type="entry name" value="4-HYDROXY-2-OXOGLUTARATE ALDOLASE, MITOCHONDRIAL"/>
    <property type="match status" value="1"/>
</dbReference>
<dbReference type="Gene3D" id="3.20.20.70">
    <property type="entry name" value="Aldolase class I"/>
    <property type="match status" value="1"/>
</dbReference>
<evidence type="ECO:0000256" key="9">
    <source>
        <dbReference type="ARBA" id="ARBA00032879"/>
    </source>
</evidence>
<evidence type="ECO:0000256" key="2">
    <source>
        <dbReference type="ARBA" id="ARBA00007592"/>
    </source>
</evidence>
<dbReference type="PIRSF" id="PIRSF001365">
    <property type="entry name" value="DHDPS"/>
    <property type="match status" value="1"/>
</dbReference>
<comment type="catalytic activity">
    <reaction evidence="10">
        <text>(4R)-4-hydroxy-2-oxoglutarate = glyoxylate + pyruvate</text>
        <dbReference type="Rhea" id="RHEA:30687"/>
        <dbReference type="ChEBI" id="CHEBI:15361"/>
        <dbReference type="ChEBI" id="CHEBI:36655"/>
        <dbReference type="ChEBI" id="CHEBI:62213"/>
        <dbReference type="EC" id="4.1.3.16"/>
    </reaction>
</comment>
<keyword evidence="17" id="KW-1185">Reference proteome</keyword>
<accession>A0AAE1CXU4</accession>
<evidence type="ECO:0000256" key="3">
    <source>
        <dbReference type="ARBA" id="ARBA00011881"/>
    </source>
</evidence>
<dbReference type="GO" id="GO:0008840">
    <property type="term" value="F:4-hydroxy-tetrahydrodipicolinate synthase activity"/>
    <property type="evidence" value="ECO:0007669"/>
    <property type="project" value="TreeGrafter"/>
</dbReference>
<keyword evidence="6 12" id="KW-0456">Lyase</keyword>
<evidence type="ECO:0000313" key="17">
    <source>
        <dbReference type="Proteomes" id="UP001283361"/>
    </source>
</evidence>
<dbReference type="InterPro" id="IPR020625">
    <property type="entry name" value="Schiff_base-form_aldolases_AS"/>
</dbReference>
<dbReference type="InterPro" id="IPR002220">
    <property type="entry name" value="DapA-like"/>
</dbReference>
<feature type="compositionally biased region" description="Polar residues" evidence="15">
    <location>
        <begin position="309"/>
        <end position="319"/>
    </location>
</feature>
<reference evidence="16" key="1">
    <citation type="journal article" date="2023" name="G3 (Bethesda)">
        <title>A reference genome for the long-term kleptoplast-retaining sea slug Elysia crispata morphotype clarki.</title>
        <authorList>
            <person name="Eastman K.E."/>
            <person name="Pendleton A.L."/>
            <person name="Shaikh M.A."/>
            <person name="Suttiyut T."/>
            <person name="Ogas R."/>
            <person name="Tomko P."/>
            <person name="Gavelis G."/>
            <person name="Widhalm J.R."/>
            <person name="Wisecaver J.H."/>
        </authorList>
    </citation>
    <scope>NUCLEOTIDE SEQUENCE</scope>
    <source>
        <strain evidence="16">ECLA1</strain>
    </source>
</reference>
<dbReference type="GO" id="GO:0008700">
    <property type="term" value="F:(R,S)-4-hydroxy-2-oxoglutarate aldolase activity"/>
    <property type="evidence" value="ECO:0007669"/>
    <property type="project" value="UniProtKB-EC"/>
</dbReference>
<comment type="caution">
    <text evidence="16">The sequence shown here is derived from an EMBL/GenBank/DDBJ whole genome shotgun (WGS) entry which is preliminary data.</text>
</comment>
<evidence type="ECO:0000256" key="5">
    <source>
        <dbReference type="ARBA" id="ARBA00018425"/>
    </source>
</evidence>
<evidence type="ECO:0000256" key="1">
    <source>
        <dbReference type="ARBA" id="ARBA00002577"/>
    </source>
</evidence>
<dbReference type="GO" id="GO:0009436">
    <property type="term" value="P:glyoxylate catabolic process"/>
    <property type="evidence" value="ECO:0007669"/>
    <property type="project" value="TreeGrafter"/>
</dbReference>
<dbReference type="SUPFAM" id="SSF51569">
    <property type="entry name" value="Aldolase"/>
    <property type="match status" value="1"/>
</dbReference>
<evidence type="ECO:0000256" key="4">
    <source>
        <dbReference type="ARBA" id="ARBA00012215"/>
    </source>
</evidence>
<proteinExistence type="inferred from homology"/>
<dbReference type="Proteomes" id="UP001283361">
    <property type="component" value="Unassembled WGS sequence"/>
</dbReference>
<protein>
    <recommendedName>
        <fullName evidence="5">4-hydroxy-2-oxoglutarate aldolase, mitochondrial</fullName>
        <ecNumber evidence="4">4.1.3.16</ecNumber>
    </recommendedName>
    <alternativeName>
        <fullName evidence="9">Dihydrodipicolinate synthase-like</fullName>
    </alternativeName>
    <alternativeName>
        <fullName evidence="8">Probable 2-keto-4-hydroxyglutarate aldolase</fullName>
    </alternativeName>
</protein>
<gene>
    <name evidence="16" type="ORF">RRG08_018714</name>
</gene>
<evidence type="ECO:0000256" key="11">
    <source>
        <dbReference type="ARBA" id="ARBA00033613"/>
    </source>
</evidence>
<sequence length="329" mass="35844">MRLLSRVQSLLAFPRWQELKTCQRALSTTMSRKSLDISGIYPPLATPYNKDESIAFDKLELNMKKWNQIPFKGYVVQGSNAEWCFQSWEERVQVVRETAKLAAPGKLIMAGSGCESTRETIRMGKEMAEAGAHALLVVNPFYFKDGMTSDALVAHYTAVADQSPLPIVIYNVPRNTGMNIPVDSIVRMAQHPNIIGIKDSGGDITRIASMVFATSSSDFQVLAGSAGFLLAAYNVGCVGGICALANVLGEEVCKLGELAQSTDSQAARDLQLRLVGPNSCVTSRFGVPGLKAAMEWFGYYGGPTRSPLQPLSDSNSQAMKSEFQKSHFL</sequence>
<comment type="similarity">
    <text evidence="2 12">Belongs to the DapA family.</text>
</comment>
<feature type="active site" description="Proton donor/acceptor" evidence="13">
    <location>
        <position position="170"/>
    </location>
</feature>
<dbReference type="PRINTS" id="PR00146">
    <property type="entry name" value="DHPICSNTHASE"/>
</dbReference>
<evidence type="ECO:0000256" key="15">
    <source>
        <dbReference type="SAM" id="MobiDB-lite"/>
    </source>
</evidence>
<dbReference type="CDD" id="cd00408">
    <property type="entry name" value="DHDPS-like"/>
    <property type="match status" value="1"/>
</dbReference>
<dbReference type="PANTHER" id="PTHR12128">
    <property type="entry name" value="DIHYDRODIPICOLINATE SYNTHASE"/>
    <property type="match status" value="1"/>
</dbReference>
<comment type="catalytic activity">
    <reaction evidence="11">
        <text>(4S)-4-hydroxy-2-oxoglutarate = glyoxylate + pyruvate</text>
        <dbReference type="Rhea" id="RHEA:35639"/>
        <dbReference type="ChEBI" id="CHEBI:15361"/>
        <dbReference type="ChEBI" id="CHEBI:36655"/>
        <dbReference type="ChEBI" id="CHEBI:71685"/>
        <dbReference type="EC" id="4.1.3.16"/>
    </reaction>
</comment>
<evidence type="ECO:0000256" key="10">
    <source>
        <dbReference type="ARBA" id="ARBA00033610"/>
    </source>
</evidence>
<dbReference type="PROSITE" id="PS00666">
    <property type="entry name" value="DHDPS_2"/>
    <property type="match status" value="1"/>
</dbReference>
<organism evidence="16 17">
    <name type="scientific">Elysia crispata</name>
    <name type="common">lettuce slug</name>
    <dbReference type="NCBI Taxonomy" id="231223"/>
    <lineage>
        <taxon>Eukaryota</taxon>
        <taxon>Metazoa</taxon>
        <taxon>Spiralia</taxon>
        <taxon>Lophotrochozoa</taxon>
        <taxon>Mollusca</taxon>
        <taxon>Gastropoda</taxon>
        <taxon>Heterobranchia</taxon>
        <taxon>Euthyneura</taxon>
        <taxon>Panpulmonata</taxon>
        <taxon>Sacoglossa</taxon>
        <taxon>Placobranchoidea</taxon>
        <taxon>Plakobranchidae</taxon>
        <taxon>Elysia</taxon>
    </lineage>
</organism>
<dbReference type="Pfam" id="PF00701">
    <property type="entry name" value="DHDPS"/>
    <property type="match status" value="1"/>
</dbReference>
<dbReference type="InterPro" id="IPR013785">
    <property type="entry name" value="Aldolase_TIM"/>
</dbReference>
<evidence type="ECO:0000256" key="8">
    <source>
        <dbReference type="ARBA" id="ARBA00030874"/>
    </source>
</evidence>
<dbReference type="AlphaFoldDB" id="A0AAE1CXU4"/>
<dbReference type="EC" id="4.1.3.16" evidence="4"/>
<feature type="active site" description="Schiff-base intermediate with substrate" evidence="13">
    <location>
        <position position="198"/>
    </location>
</feature>
<dbReference type="EMBL" id="JAWDGP010006277">
    <property type="protein sequence ID" value="KAK3744085.1"/>
    <property type="molecule type" value="Genomic_DNA"/>
</dbReference>
<feature type="region of interest" description="Disordered" evidence="15">
    <location>
        <begin position="309"/>
        <end position="329"/>
    </location>
</feature>
<name>A0AAE1CXU4_9GAST</name>
<comment type="function">
    <text evidence="1">Catalyzes the final step in the metabolic pathway of hydroxyproline.</text>
</comment>
<evidence type="ECO:0000313" key="16">
    <source>
        <dbReference type="EMBL" id="KAK3744085.1"/>
    </source>
</evidence>
<keyword evidence="7" id="KW-0704">Schiff base</keyword>
<evidence type="ECO:0000256" key="6">
    <source>
        <dbReference type="ARBA" id="ARBA00023239"/>
    </source>
</evidence>
<feature type="binding site" evidence="14">
    <location>
        <position position="241"/>
    </location>
    <ligand>
        <name>pyruvate</name>
        <dbReference type="ChEBI" id="CHEBI:15361"/>
    </ligand>
</feature>
<evidence type="ECO:0000256" key="14">
    <source>
        <dbReference type="PIRSR" id="PIRSR001365-2"/>
    </source>
</evidence>
<dbReference type="SMART" id="SM01130">
    <property type="entry name" value="DHDPS"/>
    <property type="match status" value="1"/>
</dbReference>
<comment type="subunit">
    <text evidence="3">Homotetramer.</text>
</comment>